<evidence type="ECO:0000256" key="2">
    <source>
        <dbReference type="SAM" id="MobiDB-lite"/>
    </source>
</evidence>
<protein>
    <recommendedName>
        <fullName evidence="3">CCHC-type domain-containing protein</fullName>
    </recommendedName>
</protein>
<evidence type="ECO:0000256" key="1">
    <source>
        <dbReference type="PROSITE-ProRule" id="PRU00047"/>
    </source>
</evidence>
<dbReference type="InterPro" id="IPR001878">
    <property type="entry name" value="Znf_CCHC"/>
</dbReference>
<name>A0A9P6QN64_9FUNG</name>
<dbReference type="EMBL" id="JAAAIN010004953">
    <property type="protein sequence ID" value="KAG0277110.1"/>
    <property type="molecule type" value="Genomic_DNA"/>
</dbReference>
<proteinExistence type="predicted"/>
<dbReference type="GO" id="GO:0003676">
    <property type="term" value="F:nucleic acid binding"/>
    <property type="evidence" value="ECO:0007669"/>
    <property type="project" value="InterPro"/>
</dbReference>
<dbReference type="OrthoDB" id="2435970at2759"/>
<feature type="domain" description="CCHC-type" evidence="3">
    <location>
        <begin position="139"/>
        <end position="152"/>
    </location>
</feature>
<feature type="region of interest" description="Disordered" evidence="2">
    <location>
        <begin position="172"/>
        <end position="224"/>
    </location>
</feature>
<dbReference type="SUPFAM" id="SSF57756">
    <property type="entry name" value="Retrovirus zinc finger-like domains"/>
    <property type="match status" value="1"/>
</dbReference>
<comment type="caution">
    <text evidence="4">The sequence shown here is derived from an EMBL/GenBank/DDBJ whole genome shotgun (WGS) entry which is preliminary data.</text>
</comment>
<dbReference type="AlphaFoldDB" id="A0A9P6QN64"/>
<evidence type="ECO:0000313" key="4">
    <source>
        <dbReference type="EMBL" id="KAG0277110.1"/>
    </source>
</evidence>
<organism evidence="4 5">
    <name type="scientific">Linnemannia gamsii</name>
    <dbReference type="NCBI Taxonomy" id="64522"/>
    <lineage>
        <taxon>Eukaryota</taxon>
        <taxon>Fungi</taxon>
        <taxon>Fungi incertae sedis</taxon>
        <taxon>Mucoromycota</taxon>
        <taxon>Mortierellomycotina</taxon>
        <taxon>Mortierellomycetes</taxon>
        <taxon>Mortierellales</taxon>
        <taxon>Mortierellaceae</taxon>
        <taxon>Linnemannia</taxon>
    </lineage>
</organism>
<keyword evidence="5" id="KW-1185">Reference proteome</keyword>
<sequence>MMNATVVFKSAECVQQLHDKGTTCLPVIYDVATVTKLGNNAIQYNSTLTLKLAHLPRGTRPIDLWHVFANKTKQDLENNVTPAFSYHSITMPVSITTKQRLPEAYIHFSSTEQQQAACKTLFKIDDQATVWVTPDQHTCFFCGQPGHFQWECDRFQSMLNHKAARRANAAIIKGTSSSSRSLPKAPLTQVPKSNVTQPTPPKQPTSSRPATLSSQGRSYAATVMSSTKNKGAVASNPISISSTASSASVTSPKTIAAAPAKAVTTANTPTTDWKVRFNELSARMTAMSGRLDIEIQNINRRMTNIDHQLGLILNALTTSSTTTSINPIAATAPPPSIQHPVQPVSLIGTSAGDEDIDLPQANNIMPSTPPPITPPTLQEQLLSTETPLIRRHNAGPSKATAPYSINAT</sequence>
<accession>A0A9P6QN64</accession>
<evidence type="ECO:0000259" key="3">
    <source>
        <dbReference type="PROSITE" id="PS50158"/>
    </source>
</evidence>
<feature type="non-terminal residue" evidence="4">
    <location>
        <position position="408"/>
    </location>
</feature>
<gene>
    <name evidence="4" type="ORF">BGZ97_009959</name>
</gene>
<keyword evidence="1" id="KW-0479">Metal-binding</keyword>
<dbReference type="InterPro" id="IPR036875">
    <property type="entry name" value="Znf_CCHC_sf"/>
</dbReference>
<keyword evidence="1" id="KW-0862">Zinc</keyword>
<dbReference type="Proteomes" id="UP000823405">
    <property type="component" value="Unassembled WGS sequence"/>
</dbReference>
<dbReference type="SMART" id="SM00343">
    <property type="entry name" value="ZnF_C2HC"/>
    <property type="match status" value="1"/>
</dbReference>
<feature type="compositionally biased region" description="Polar residues" evidence="2">
    <location>
        <begin position="210"/>
        <end position="224"/>
    </location>
</feature>
<dbReference type="GO" id="GO:0008270">
    <property type="term" value="F:zinc ion binding"/>
    <property type="evidence" value="ECO:0007669"/>
    <property type="project" value="UniProtKB-KW"/>
</dbReference>
<dbReference type="PROSITE" id="PS50158">
    <property type="entry name" value="ZF_CCHC"/>
    <property type="match status" value="1"/>
</dbReference>
<keyword evidence="1" id="KW-0863">Zinc-finger</keyword>
<reference evidence="4" key="1">
    <citation type="journal article" date="2020" name="Fungal Divers.">
        <title>Resolving the Mortierellaceae phylogeny through synthesis of multi-gene phylogenetics and phylogenomics.</title>
        <authorList>
            <person name="Vandepol N."/>
            <person name="Liber J."/>
            <person name="Desiro A."/>
            <person name="Na H."/>
            <person name="Kennedy M."/>
            <person name="Barry K."/>
            <person name="Grigoriev I.V."/>
            <person name="Miller A.N."/>
            <person name="O'Donnell K."/>
            <person name="Stajich J.E."/>
            <person name="Bonito G."/>
        </authorList>
    </citation>
    <scope>NUCLEOTIDE SEQUENCE</scope>
    <source>
        <strain evidence="4">NVP60</strain>
    </source>
</reference>
<evidence type="ECO:0000313" key="5">
    <source>
        <dbReference type="Proteomes" id="UP000823405"/>
    </source>
</evidence>